<protein>
    <submittedName>
        <fullName evidence="2">Uncharacterized protein</fullName>
    </submittedName>
</protein>
<gene>
    <name evidence="2" type="ORF">SEPCBS119000_005225</name>
</gene>
<reference evidence="2 3" key="1">
    <citation type="submission" date="2024-01" db="EMBL/GenBank/DDBJ databases">
        <authorList>
            <person name="Allen C."/>
            <person name="Tagirdzhanova G."/>
        </authorList>
    </citation>
    <scope>NUCLEOTIDE SEQUENCE [LARGE SCALE GENOMIC DNA]</scope>
    <source>
        <strain evidence="2 3">CBS 119000</strain>
    </source>
</reference>
<evidence type="ECO:0000256" key="1">
    <source>
        <dbReference type="SAM" id="MobiDB-lite"/>
    </source>
</evidence>
<evidence type="ECO:0000313" key="2">
    <source>
        <dbReference type="EMBL" id="CAK7272626.1"/>
    </source>
</evidence>
<feature type="compositionally biased region" description="Basic and acidic residues" evidence="1">
    <location>
        <begin position="215"/>
        <end position="233"/>
    </location>
</feature>
<keyword evidence="3" id="KW-1185">Reference proteome</keyword>
<comment type="caution">
    <text evidence="2">The sequence shown here is derived from an EMBL/GenBank/DDBJ whole genome shotgun (WGS) entry which is preliminary data.</text>
</comment>
<sequence length="440" mass="50270">MASIAQSQQAGATPTVAHLPPEMSFSEKIRRDERETKRREEREEREEREAKRREEREQRRREYEERRKEREEKRREEREQRRQEDKEYYEERRRESEKYYQKLLKKYEREKKRPRQEGHTQPVAAVKSNPSQASCPATATPKAAKEAVSATKESSPQMAKARSSATQLMDSERLLFASNNVPSNIAEPQSDSAEPMECEPDSSPEDTQGGGDETQELRNGHPTQESHDAKPMESEPTLSPECTQGGVNEKQGLPHGHLTRELVDAKTTALVAEFKAFVKGYSPNISFDLVQPTSSTLSAYDKRSDRRLYHVRTTTAKCREGIGTFTVPADHKLYWTVARKFSRDGKGKFANGVSLDGGAEPCTSSESRTMALKRQFNHILLSTADDYHYDRSFSSFAKRPHHRQILTAAAPMTWRRPNNHYTQTTILVVNDSKPPGNIIS</sequence>
<feature type="compositionally biased region" description="Polar residues" evidence="1">
    <location>
        <begin position="151"/>
        <end position="169"/>
    </location>
</feature>
<feature type="compositionally biased region" description="Polar residues" evidence="1">
    <location>
        <begin position="177"/>
        <end position="192"/>
    </location>
</feature>
<name>A0ABP0E072_9PEZI</name>
<dbReference type="EMBL" id="CAWUON010000093">
    <property type="protein sequence ID" value="CAK7272626.1"/>
    <property type="molecule type" value="Genomic_DNA"/>
</dbReference>
<proteinExistence type="predicted"/>
<accession>A0ABP0E072</accession>
<dbReference type="Proteomes" id="UP001642502">
    <property type="component" value="Unassembled WGS sequence"/>
</dbReference>
<feature type="compositionally biased region" description="Polar residues" evidence="1">
    <location>
        <begin position="236"/>
        <end position="246"/>
    </location>
</feature>
<feature type="compositionally biased region" description="Polar residues" evidence="1">
    <location>
        <begin position="1"/>
        <end position="12"/>
    </location>
</feature>
<organism evidence="2 3">
    <name type="scientific">Sporothrix epigloea</name>
    <dbReference type="NCBI Taxonomy" id="1892477"/>
    <lineage>
        <taxon>Eukaryota</taxon>
        <taxon>Fungi</taxon>
        <taxon>Dikarya</taxon>
        <taxon>Ascomycota</taxon>
        <taxon>Pezizomycotina</taxon>
        <taxon>Sordariomycetes</taxon>
        <taxon>Sordariomycetidae</taxon>
        <taxon>Ophiostomatales</taxon>
        <taxon>Ophiostomataceae</taxon>
        <taxon>Sporothrix</taxon>
    </lineage>
</organism>
<feature type="region of interest" description="Disordered" evidence="1">
    <location>
        <begin position="1"/>
        <end position="254"/>
    </location>
</feature>
<evidence type="ECO:0000313" key="3">
    <source>
        <dbReference type="Proteomes" id="UP001642502"/>
    </source>
</evidence>
<feature type="compositionally biased region" description="Acidic residues" evidence="1">
    <location>
        <begin position="194"/>
        <end position="204"/>
    </location>
</feature>
<feature type="compositionally biased region" description="Basic and acidic residues" evidence="1">
    <location>
        <begin position="25"/>
        <end position="118"/>
    </location>
</feature>